<comment type="caution">
    <text evidence="1">The sequence shown here is derived from an EMBL/GenBank/DDBJ whole genome shotgun (WGS) entry which is preliminary data.</text>
</comment>
<dbReference type="EMBL" id="JABXBU010002228">
    <property type="protein sequence ID" value="KAF8771195.1"/>
    <property type="molecule type" value="Genomic_DNA"/>
</dbReference>
<reference evidence="1" key="1">
    <citation type="journal article" date="2020" name="bioRxiv">
        <title>Chromosome-level reference genome of the European wasp spider Argiope bruennichi: a resource for studies on range expansion and evolutionary adaptation.</title>
        <authorList>
            <person name="Sheffer M.M."/>
            <person name="Hoppe A."/>
            <person name="Krehenwinkel H."/>
            <person name="Uhl G."/>
            <person name="Kuss A.W."/>
            <person name="Jensen L."/>
            <person name="Jensen C."/>
            <person name="Gillespie R.G."/>
            <person name="Hoff K.J."/>
            <person name="Prost S."/>
        </authorList>
    </citation>
    <scope>NUCLEOTIDE SEQUENCE</scope>
</reference>
<sequence>MGGQDDSGSCELGKLVGAGVSKWRGNGSFRFPFQEQRYGSSLPAAQVAPPSARIPYRTGGGGHQKHATSASVCQEIRAHGPAQKGLETRCLKEIFITGRPRLFKGGKKILPKRFSLVVGFFSDLPSNDNSSLTIT</sequence>
<organism evidence="1 2">
    <name type="scientific">Argiope bruennichi</name>
    <name type="common">Wasp spider</name>
    <name type="synonym">Aranea bruennichi</name>
    <dbReference type="NCBI Taxonomy" id="94029"/>
    <lineage>
        <taxon>Eukaryota</taxon>
        <taxon>Metazoa</taxon>
        <taxon>Ecdysozoa</taxon>
        <taxon>Arthropoda</taxon>
        <taxon>Chelicerata</taxon>
        <taxon>Arachnida</taxon>
        <taxon>Araneae</taxon>
        <taxon>Araneomorphae</taxon>
        <taxon>Entelegynae</taxon>
        <taxon>Araneoidea</taxon>
        <taxon>Araneidae</taxon>
        <taxon>Argiope</taxon>
    </lineage>
</organism>
<keyword evidence="2" id="KW-1185">Reference proteome</keyword>
<evidence type="ECO:0000313" key="1">
    <source>
        <dbReference type="EMBL" id="KAF8771195.1"/>
    </source>
</evidence>
<reference evidence="1" key="2">
    <citation type="submission" date="2020-06" db="EMBL/GenBank/DDBJ databases">
        <authorList>
            <person name="Sheffer M."/>
        </authorList>
    </citation>
    <scope>NUCLEOTIDE SEQUENCE</scope>
</reference>
<name>A0A8T0EGX5_ARGBR</name>
<proteinExistence type="predicted"/>
<dbReference type="AlphaFoldDB" id="A0A8T0EGX5"/>
<evidence type="ECO:0000313" key="2">
    <source>
        <dbReference type="Proteomes" id="UP000807504"/>
    </source>
</evidence>
<dbReference type="Proteomes" id="UP000807504">
    <property type="component" value="Unassembled WGS sequence"/>
</dbReference>
<protein>
    <submittedName>
        <fullName evidence="1">Uncharacterized protein</fullName>
    </submittedName>
</protein>
<accession>A0A8T0EGX5</accession>
<gene>
    <name evidence="1" type="ORF">HNY73_018645</name>
</gene>